<dbReference type="InterPro" id="IPR052203">
    <property type="entry name" value="GHMP_Kinase-Related"/>
</dbReference>
<dbReference type="SUPFAM" id="SSF54211">
    <property type="entry name" value="Ribosomal protein S5 domain 2-like"/>
    <property type="match status" value="1"/>
</dbReference>
<accession>A0AAD8HZ24</accession>
<dbReference type="InterPro" id="IPR036554">
    <property type="entry name" value="GHMP_kinase_C_sf"/>
</dbReference>
<keyword evidence="2" id="KW-0547">Nucleotide-binding</keyword>
<evidence type="ECO:0000313" key="10">
    <source>
        <dbReference type="Proteomes" id="UP001237642"/>
    </source>
</evidence>
<comment type="similarity">
    <text evidence="5">Belongs to the GHMP kinase family.</text>
</comment>
<reference evidence="9" key="1">
    <citation type="submission" date="2023-02" db="EMBL/GenBank/DDBJ databases">
        <title>Genome of toxic invasive species Heracleum sosnowskyi carries increased number of genes despite the absence of recent whole-genome duplications.</title>
        <authorList>
            <person name="Schelkunov M."/>
            <person name="Shtratnikova V."/>
            <person name="Makarenko M."/>
            <person name="Klepikova A."/>
            <person name="Omelchenko D."/>
            <person name="Novikova G."/>
            <person name="Obukhova E."/>
            <person name="Bogdanov V."/>
            <person name="Penin A."/>
            <person name="Logacheva M."/>
        </authorList>
    </citation>
    <scope>NUCLEOTIDE SEQUENCE</scope>
    <source>
        <strain evidence="9">Hsosn_3</strain>
        <tissue evidence="9">Leaf</tissue>
    </source>
</reference>
<dbReference type="PANTHER" id="PTHR32463">
    <property type="entry name" value="L-FUCOSE KINASE"/>
    <property type="match status" value="1"/>
</dbReference>
<gene>
    <name evidence="9" type="ORF">POM88_032327</name>
</gene>
<dbReference type="AlphaFoldDB" id="A0AAD8HZ24"/>
<dbReference type="InterPro" id="IPR006204">
    <property type="entry name" value="GHMP_kinase_N_dom"/>
</dbReference>
<feature type="domain" description="GDP-fucose pyrophosphorylase" evidence="7">
    <location>
        <begin position="133"/>
        <end position="543"/>
    </location>
</feature>
<evidence type="ECO:0000259" key="6">
    <source>
        <dbReference type="Pfam" id="PF00288"/>
    </source>
</evidence>
<evidence type="ECO:0000313" key="9">
    <source>
        <dbReference type="EMBL" id="KAK1376134.1"/>
    </source>
</evidence>
<reference evidence="9" key="2">
    <citation type="submission" date="2023-05" db="EMBL/GenBank/DDBJ databases">
        <authorList>
            <person name="Schelkunov M.I."/>
        </authorList>
    </citation>
    <scope>NUCLEOTIDE SEQUENCE</scope>
    <source>
        <strain evidence="9">Hsosn_3</strain>
        <tissue evidence="9">Leaf</tissue>
    </source>
</reference>
<dbReference type="GO" id="GO:0042352">
    <property type="term" value="P:GDP-L-fucose salvage"/>
    <property type="evidence" value="ECO:0007669"/>
    <property type="project" value="TreeGrafter"/>
</dbReference>
<dbReference type="GO" id="GO:0050201">
    <property type="term" value="F:fucokinase activity"/>
    <property type="evidence" value="ECO:0007669"/>
    <property type="project" value="TreeGrafter"/>
</dbReference>
<keyword evidence="4" id="KW-0067">ATP-binding</keyword>
<proteinExistence type="inferred from homology"/>
<dbReference type="SUPFAM" id="SSF55060">
    <property type="entry name" value="GHMP Kinase, C-terminal domain"/>
    <property type="match status" value="1"/>
</dbReference>
<dbReference type="Gene3D" id="3.30.230.120">
    <property type="match status" value="1"/>
</dbReference>
<comment type="caution">
    <text evidence="9">The sequence shown here is derived from an EMBL/GenBank/DDBJ whole genome shotgun (WGS) entry which is preliminary data.</text>
</comment>
<dbReference type="PRINTS" id="PR00959">
    <property type="entry name" value="MEVGALKINASE"/>
</dbReference>
<evidence type="ECO:0000256" key="1">
    <source>
        <dbReference type="ARBA" id="ARBA00022679"/>
    </source>
</evidence>
<dbReference type="Pfam" id="PF07959">
    <property type="entry name" value="Fucose_pyrophosphorylase"/>
    <property type="match status" value="1"/>
</dbReference>
<protein>
    <submittedName>
        <fullName evidence="9">Bifunctional fucokinase/fucose pyrophosphorylase</fullName>
    </submittedName>
</protein>
<dbReference type="Pfam" id="PF08544">
    <property type="entry name" value="GHMP_kinases_C"/>
    <property type="match status" value="1"/>
</dbReference>
<sequence length="1179" mass="129739">MEEEKKRNEKAEVGEILRKSWFHLRLSVRHPSRVPTWDAIILTAASPQQAHLYEWQLARAKRLSRIADSTITLVVPDPQGCRIGSGAATLNAILALAKHYQLDFDSHLKKKDCLGASALHGTSNNEVSSLMVDFLAKKHILLLHAGGDSKRVPWANPMGKAFLPLPYLAAEDPDGPVPLLFDHILAISSCARQAFKNQGGILIMTGDVLPVFDAFTMVLPEDTSCIITVPITLDIASNHGVIVASKSGSFSESYSVCLVENLLQKPSVEELVKNQAILNDGRTLLDTGIIAVRGKAWADLVSIACSSQPMIFELLKTRQEMSLYEDLVASWVPAKHAWLKQRPLGEDLITGLGNHKMFSYCAYDLSFLHFGTSSEVLDHLSGIGAGLVGRRHLCSIPATTISDIAASAVIISSKIAAGVSIGEDSLIYDSSISGGIQIGSLSIVVGVDVPVGDGRLQNGTFRFMLPDRHCLWEVPLLGSSRRVIVYCGLHDNPKNSLSRDGTFCGKPWKKILDELHIQEIDLWNSAGTQEKCLWNAKIFPILPYFDMLSLAMWLMGLSDKKDDHLLSLWKMSSRVSLEELHCSIDFSQMCTGSTSHQADIATEIVKSCLSYGILGRNLSQLCEDILQKEAFGVKICEEFLTMCPNLLAQNPTILPKSRAYQVQVDLLRACGNESVASEVEHKVWAAVADETASAVRYGFKDDFLETSTENLRIAYQGNKLNGRCCEFFPRKVMVELPVRVDFVGGWSDTPPWSLERAGCVLNMAITLEDSLPIGTIIETTETTGIWIIDEDSNQLYIEDFASITTPFEINDPFRLVKSALLVTGIIHDKILLSVGLKIKTWANVPRGSGLGTSSILAAAVVKGLLQITDGDVSSDNIARLVLVLEQLMGTGGGWQDQIGGLYPGIKFSTSFPGIPLRLQVTPLLASPQLIREFQQRLLVVFTGQVRLAHHVLQKVVTRYLRRDSLLVSSIKRLSELAKIGRESLMNCNVDEIGNIMLEAWRLHQELDPYCSNEFVDKLFAFANQYCSGYKLVGAGGGGFALLLAKDAASAKEMRRLLEENSEFDKASYSKEIRVKHLQQIKKGKRSASSQSRAIEPGTCHLCRRFQISGAAQSLECYNTSTRFIIPAPWPASTFRLFRLPITSSSGKKRTAYSDDQGMMSLLGRSGSTMGSKWPVAECF</sequence>
<dbReference type="InterPro" id="IPR012887">
    <property type="entry name" value="GDP_fucose_pyrophosphorylase"/>
</dbReference>
<keyword evidence="3" id="KW-0418">Kinase</keyword>
<name>A0AAD8HZ24_9APIA</name>
<keyword evidence="1" id="KW-0808">Transferase</keyword>
<feature type="domain" description="GHMP kinase C-terminal" evidence="8">
    <location>
        <begin position="988"/>
        <end position="1055"/>
    </location>
</feature>
<dbReference type="Pfam" id="PF00288">
    <property type="entry name" value="GHMP_kinases_N"/>
    <property type="match status" value="1"/>
</dbReference>
<evidence type="ECO:0000256" key="2">
    <source>
        <dbReference type="ARBA" id="ARBA00022741"/>
    </source>
</evidence>
<dbReference type="Proteomes" id="UP001237642">
    <property type="component" value="Unassembled WGS sequence"/>
</dbReference>
<dbReference type="EMBL" id="JAUIZM010000007">
    <property type="protein sequence ID" value="KAK1376134.1"/>
    <property type="molecule type" value="Genomic_DNA"/>
</dbReference>
<dbReference type="GO" id="GO:0005524">
    <property type="term" value="F:ATP binding"/>
    <property type="evidence" value="ECO:0007669"/>
    <property type="project" value="UniProtKB-KW"/>
</dbReference>
<evidence type="ECO:0000256" key="5">
    <source>
        <dbReference type="ARBA" id="ARBA00038121"/>
    </source>
</evidence>
<dbReference type="PANTHER" id="PTHR32463:SF0">
    <property type="entry name" value="L-FUCOSE KINASE"/>
    <property type="match status" value="1"/>
</dbReference>
<evidence type="ECO:0000259" key="7">
    <source>
        <dbReference type="Pfam" id="PF07959"/>
    </source>
</evidence>
<organism evidence="9 10">
    <name type="scientific">Heracleum sosnowskyi</name>
    <dbReference type="NCBI Taxonomy" id="360622"/>
    <lineage>
        <taxon>Eukaryota</taxon>
        <taxon>Viridiplantae</taxon>
        <taxon>Streptophyta</taxon>
        <taxon>Embryophyta</taxon>
        <taxon>Tracheophyta</taxon>
        <taxon>Spermatophyta</taxon>
        <taxon>Magnoliopsida</taxon>
        <taxon>eudicotyledons</taxon>
        <taxon>Gunneridae</taxon>
        <taxon>Pentapetalae</taxon>
        <taxon>asterids</taxon>
        <taxon>campanulids</taxon>
        <taxon>Apiales</taxon>
        <taxon>Apiaceae</taxon>
        <taxon>Apioideae</taxon>
        <taxon>apioid superclade</taxon>
        <taxon>Tordylieae</taxon>
        <taxon>Tordyliinae</taxon>
        <taxon>Heracleum</taxon>
    </lineage>
</organism>
<keyword evidence="10" id="KW-1185">Reference proteome</keyword>
<dbReference type="InterPro" id="IPR020568">
    <property type="entry name" value="Ribosomal_Su5_D2-typ_SF"/>
</dbReference>
<dbReference type="FunFam" id="3.30.230.120:FF:000002">
    <property type="entry name" value="Bifunctional fucokinase/fucose pyrophosphorylase"/>
    <property type="match status" value="1"/>
</dbReference>
<evidence type="ECO:0000259" key="8">
    <source>
        <dbReference type="Pfam" id="PF08544"/>
    </source>
</evidence>
<dbReference type="InterPro" id="IPR013750">
    <property type="entry name" value="GHMP_kinase_C_dom"/>
</dbReference>
<evidence type="ECO:0000256" key="3">
    <source>
        <dbReference type="ARBA" id="ARBA00022777"/>
    </source>
</evidence>
<evidence type="ECO:0000256" key="4">
    <source>
        <dbReference type="ARBA" id="ARBA00022840"/>
    </source>
</evidence>
<feature type="domain" description="GHMP kinase N-terminal" evidence="6">
    <location>
        <begin position="827"/>
        <end position="901"/>
    </location>
</feature>